<protein>
    <submittedName>
        <fullName evidence="1">Uncharacterized protein</fullName>
    </submittedName>
</protein>
<dbReference type="EMBL" id="JBICBT010001126">
    <property type="protein sequence ID" value="KAL3081903.1"/>
    <property type="molecule type" value="Genomic_DNA"/>
</dbReference>
<dbReference type="Proteomes" id="UP001620626">
    <property type="component" value="Unassembled WGS sequence"/>
</dbReference>
<gene>
    <name evidence="1" type="ORF">niasHT_037081</name>
</gene>
<keyword evidence="2" id="KW-1185">Reference proteome</keyword>
<evidence type="ECO:0000313" key="1">
    <source>
        <dbReference type="EMBL" id="KAL3081903.1"/>
    </source>
</evidence>
<sequence>MIGLCNIPPGSPLFGVDVFSARPHFVWDNAPSSSICERFEQQRNNAKSARKMLYYLRDGRKMLDGKVTEPQSSDLCWKQTLLRSRLIAHTREMLLDGSRKEQMPQSLPFSKAKHLNASLIKGLAQCKSKKTQKEHKVPKSNNSSRNMSLKFIEFSRKTEDGQII</sequence>
<comment type="caution">
    <text evidence="1">The sequence shown here is derived from an EMBL/GenBank/DDBJ whole genome shotgun (WGS) entry which is preliminary data.</text>
</comment>
<reference evidence="1 2" key="1">
    <citation type="submission" date="2024-10" db="EMBL/GenBank/DDBJ databases">
        <authorList>
            <person name="Kim D."/>
        </authorList>
    </citation>
    <scope>NUCLEOTIDE SEQUENCE [LARGE SCALE GENOMIC DNA]</scope>
    <source>
        <strain evidence="1">BH-2024</strain>
    </source>
</reference>
<name>A0ABD2J5R0_9BILA</name>
<proteinExistence type="predicted"/>
<accession>A0ABD2J5R0</accession>
<dbReference type="AlphaFoldDB" id="A0ABD2J5R0"/>
<evidence type="ECO:0000313" key="2">
    <source>
        <dbReference type="Proteomes" id="UP001620626"/>
    </source>
</evidence>
<organism evidence="1 2">
    <name type="scientific">Heterodera trifolii</name>
    <dbReference type="NCBI Taxonomy" id="157864"/>
    <lineage>
        <taxon>Eukaryota</taxon>
        <taxon>Metazoa</taxon>
        <taxon>Ecdysozoa</taxon>
        <taxon>Nematoda</taxon>
        <taxon>Chromadorea</taxon>
        <taxon>Rhabditida</taxon>
        <taxon>Tylenchina</taxon>
        <taxon>Tylenchomorpha</taxon>
        <taxon>Tylenchoidea</taxon>
        <taxon>Heteroderidae</taxon>
        <taxon>Heteroderinae</taxon>
        <taxon>Heterodera</taxon>
    </lineage>
</organism>